<sequence length="56" mass="6501">MFYLFLLQSRCLHYNAADIQTGQPATSPLNGPNTQFPKWTHSHQETKDLKNKNKKI</sequence>
<feature type="compositionally biased region" description="Basic and acidic residues" evidence="1">
    <location>
        <begin position="42"/>
        <end position="56"/>
    </location>
</feature>
<evidence type="ECO:0000313" key="2">
    <source>
        <dbReference type="EMBL" id="JAH88821.1"/>
    </source>
</evidence>
<evidence type="ECO:0000256" key="1">
    <source>
        <dbReference type="SAM" id="MobiDB-lite"/>
    </source>
</evidence>
<protein>
    <submittedName>
        <fullName evidence="2">Uncharacterized protein</fullName>
    </submittedName>
</protein>
<accession>A0A0E9WEV8</accession>
<reference evidence="2" key="1">
    <citation type="submission" date="2014-11" db="EMBL/GenBank/DDBJ databases">
        <authorList>
            <person name="Amaro Gonzalez C."/>
        </authorList>
    </citation>
    <scope>NUCLEOTIDE SEQUENCE</scope>
</reference>
<feature type="region of interest" description="Disordered" evidence="1">
    <location>
        <begin position="22"/>
        <end position="56"/>
    </location>
</feature>
<dbReference type="EMBL" id="GBXM01019756">
    <property type="protein sequence ID" value="JAH88821.1"/>
    <property type="molecule type" value="Transcribed_RNA"/>
</dbReference>
<name>A0A0E9WEV8_ANGAN</name>
<feature type="compositionally biased region" description="Polar residues" evidence="1">
    <location>
        <begin position="22"/>
        <end position="37"/>
    </location>
</feature>
<proteinExistence type="predicted"/>
<organism evidence="2">
    <name type="scientific">Anguilla anguilla</name>
    <name type="common">European freshwater eel</name>
    <name type="synonym">Muraena anguilla</name>
    <dbReference type="NCBI Taxonomy" id="7936"/>
    <lineage>
        <taxon>Eukaryota</taxon>
        <taxon>Metazoa</taxon>
        <taxon>Chordata</taxon>
        <taxon>Craniata</taxon>
        <taxon>Vertebrata</taxon>
        <taxon>Euteleostomi</taxon>
        <taxon>Actinopterygii</taxon>
        <taxon>Neopterygii</taxon>
        <taxon>Teleostei</taxon>
        <taxon>Anguilliformes</taxon>
        <taxon>Anguillidae</taxon>
        <taxon>Anguilla</taxon>
    </lineage>
</organism>
<reference evidence="2" key="2">
    <citation type="journal article" date="2015" name="Fish Shellfish Immunol.">
        <title>Early steps in the European eel (Anguilla anguilla)-Vibrio vulnificus interaction in the gills: Role of the RtxA13 toxin.</title>
        <authorList>
            <person name="Callol A."/>
            <person name="Pajuelo D."/>
            <person name="Ebbesson L."/>
            <person name="Teles M."/>
            <person name="MacKenzie S."/>
            <person name="Amaro C."/>
        </authorList>
    </citation>
    <scope>NUCLEOTIDE SEQUENCE</scope>
</reference>
<dbReference type="AlphaFoldDB" id="A0A0E9WEV8"/>